<protein>
    <recommendedName>
        <fullName evidence="1">YvlB/LiaX N-terminal domain-containing protein</fullName>
    </recommendedName>
</protein>
<organism evidence="2 3">
    <name type="scientific">candidate division TA06 bacterium</name>
    <dbReference type="NCBI Taxonomy" id="2250710"/>
    <lineage>
        <taxon>Bacteria</taxon>
        <taxon>Bacteria division TA06</taxon>
    </lineage>
</organism>
<dbReference type="InterPro" id="IPR053959">
    <property type="entry name" value="YvlB/LiaX_N"/>
</dbReference>
<dbReference type="Proteomes" id="UP000315525">
    <property type="component" value="Unassembled WGS sequence"/>
</dbReference>
<reference evidence="2 3" key="1">
    <citation type="submission" date="2019-03" db="EMBL/GenBank/DDBJ databases">
        <title>Metabolic potential of uncultured bacteria and archaea associated with petroleum seepage in deep-sea sediments.</title>
        <authorList>
            <person name="Dong X."/>
            <person name="Hubert C."/>
        </authorList>
    </citation>
    <scope>NUCLEOTIDE SEQUENCE [LARGE SCALE GENOMIC DNA]</scope>
    <source>
        <strain evidence="2">E44_bin18</strain>
    </source>
</reference>
<name>A0A523UT85_UNCT6</name>
<comment type="caution">
    <text evidence="2">The sequence shown here is derived from an EMBL/GenBank/DDBJ whole genome shotgun (WGS) entry which is preliminary data.</text>
</comment>
<dbReference type="AlphaFoldDB" id="A0A523UT85"/>
<feature type="domain" description="YvlB/LiaX N-terminal" evidence="1">
    <location>
        <begin position="2"/>
        <end position="32"/>
    </location>
</feature>
<evidence type="ECO:0000313" key="3">
    <source>
        <dbReference type="Proteomes" id="UP000315525"/>
    </source>
</evidence>
<dbReference type="Pfam" id="PF22746">
    <property type="entry name" value="SHOCT-like_DUF2089-C"/>
    <property type="match status" value="1"/>
</dbReference>
<evidence type="ECO:0000259" key="1">
    <source>
        <dbReference type="Pfam" id="PF22746"/>
    </source>
</evidence>
<proteinExistence type="predicted"/>
<accession>A0A523UT85</accession>
<evidence type="ECO:0000313" key="2">
    <source>
        <dbReference type="EMBL" id="TET45757.1"/>
    </source>
</evidence>
<gene>
    <name evidence="2" type="ORF">E3J62_06185</name>
</gene>
<sequence>MEERARILNMVAEGKISAEEAERLLQALEGGELNEVAKRGKARWLKVRVYDKNSGKVKVKVNIPLALVKIGAKIGAKFDLKLPEEARRQMVEKGIDPGNLTDVKKLEAIIDNLAAQGPFKLVDVEEDDEKVEVFIE</sequence>
<dbReference type="EMBL" id="SOJN01000075">
    <property type="protein sequence ID" value="TET45757.1"/>
    <property type="molecule type" value="Genomic_DNA"/>
</dbReference>